<keyword evidence="5 12" id="KW-0812">Transmembrane</keyword>
<dbReference type="InterPro" id="IPR022919">
    <property type="entry name" value="Pept_M48_protease_HtpX"/>
</dbReference>
<accession>A0A6G7BA34</accession>
<dbReference type="NCBIfam" id="NF003425">
    <property type="entry name" value="PRK04897.1"/>
    <property type="match status" value="1"/>
</dbReference>
<dbReference type="PANTHER" id="PTHR43221:SF1">
    <property type="entry name" value="PROTEASE HTPX"/>
    <property type="match status" value="1"/>
</dbReference>
<keyword evidence="7 12" id="KW-0378">Hydrolase</keyword>
<evidence type="ECO:0000256" key="10">
    <source>
        <dbReference type="ARBA" id="ARBA00023049"/>
    </source>
</evidence>
<evidence type="ECO:0000256" key="7">
    <source>
        <dbReference type="ARBA" id="ARBA00022801"/>
    </source>
</evidence>
<feature type="binding site" evidence="12">
    <location>
        <position position="226"/>
    </location>
    <ligand>
        <name>Zn(2+)</name>
        <dbReference type="ChEBI" id="CHEBI:29105"/>
        <note>catalytic</note>
    </ligand>
</feature>
<evidence type="ECO:0000256" key="1">
    <source>
        <dbReference type="ARBA" id="ARBA00004651"/>
    </source>
</evidence>
<dbReference type="EC" id="3.4.24.-" evidence="12"/>
<protein>
    <recommendedName>
        <fullName evidence="12">Protease HtpX homolog</fullName>
        <ecNumber evidence="12">3.4.24.-</ecNumber>
    </recommendedName>
</protein>
<evidence type="ECO:0000256" key="4">
    <source>
        <dbReference type="ARBA" id="ARBA00022670"/>
    </source>
</evidence>
<dbReference type="Pfam" id="PF01435">
    <property type="entry name" value="Peptidase_M48"/>
    <property type="match status" value="1"/>
</dbReference>
<name>A0A6G7BA34_9LACO</name>
<keyword evidence="10 12" id="KW-0482">Metalloprotease</keyword>
<gene>
    <name evidence="12 14" type="primary">htpX</name>
    <name evidence="14" type="ORF">G6Z83_06695</name>
</gene>
<keyword evidence="8 12" id="KW-0862">Zinc</keyword>
<evidence type="ECO:0000256" key="9">
    <source>
        <dbReference type="ARBA" id="ARBA00022989"/>
    </source>
</evidence>
<sequence>MLYQQITKNKRKTVILLAIFVIILAIIGAVSGKIFYNSPIEGIMWSIFASVVYLLIGLANPASMIMRMNHAIEIKEQDDPELWHVVEDMAMVAQVPMPRVFIIEDDSPNAFATGKNPQNSCIAVTMGLRKMLTREELEGVIGHEISHIKNYDILVSTVAIVLVAVISFIGNLTCNVFLYFGNIFSDKDDDRNANWGWLIYLFMRIFSSLLVFSATLVQFALSRNREYLADAGSVELTRNPKGLISALTKISSSEPMTVADKSSASLYFENPFHKHGLTHLFDTHPTTKKRIERLEKM</sequence>
<dbReference type="Proteomes" id="UP000501676">
    <property type="component" value="Chromosome"/>
</dbReference>
<feature type="binding site" evidence="12">
    <location>
        <position position="143"/>
    </location>
    <ligand>
        <name>Zn(2+)</name>
        <dbReference type="ChEBI" id="CHEBI:29105"/>
        <note>catalytic</note>
    </ligand>
</feature>
<dbReference type="EMBL" id="CP049228">
    <property type="protein sequence ID" value="QIH24353.1"/>
    <property type="molecule type" value="Genomic_DNA"/>
</dbReference>
<dbReference type="Gene3D" id="3.30.2010.10">
    <property type="entry name" value="Metalloproteases ('zincins'), catalytic domain"/>
    <property type="match status" value="1"/>
</dbReference>
<evidence type="ECO:0000256" key="6">
    <source>
        <dbReference type="ARBA" id="ARBA00022723"/>
    </source>
</evidence>
<dbReference type="CDD" id="cd07340">
    <property type="entry name" value="M48B_Htpx_like"/>
    <property type="match status" value="1"/>
</dbReference>
<keyword evidence="11 12" id="KW-0472">Membrane</keyword>
<keyword evidence="9 12" id="KW-1133">Transmembrane helix</keyword>
<feature type="active site" evidence="12">
    <location>
        <position position="144"/>
    </location>
</feature>
<keyword evidence="3 12" id="KW-1003">Cell membrane</keyword>
<dbReference type="InterPro" id="IPR001915">
    <property type="entry name" value="Peptidase_M48"/>
</dbReference>
<evidence type="ECO:0000313" key="15">
    <source>
        <dbReference type="Proteomes" id="UP000501676"/>
    </source>
</evidence>
<dbReference type="RefSeq" id="WP_006737132.1">
    <property type="nucleotide sequence ID" value="NZ_CP049228.1"/>
</dbReference>
<keyword evidence="4 12" id="KW-0645">Protease</keyword>
<evidence type="ECO:0000259" key="13">
    <source>
        <dbReference type="Pfam" id="PF01435"/>
    </source>
</evidence>
<dbReference type="HAMAP" id="MF_00188">
    <property type="entry name" value="Pept_M48_protease_HtpX"/>
    <property type="match status" value="1"/>
</dbReference>
<dbReference type="GO" id="GO:0008270">
    <property type="term" value="F:zinc ion binding"/>
    <property type="evidence" value="ECO:0007669"/>
    <property type="project" value="UniProtKB-UniRule"/>
</dbReference>
<evidence type="ECO:0000256" key="5">
    <source>
        <dbReference type="ARBA" id="ARBA00022692"/>
    </source>
</evidence>
<feature type="transmembrane region" description="Helical" evidence="12">
    <location>
        <begin position="42"/>
        <end position="59"/>
    </location>
</feature>
<feature type="transmembrane region" description="Helical" evidence="12">
    <location>
        <begin position="153"/>
        <end position="178"/>
    </location>
</feature>
<evidence type="ECO:0000256" key="11">
    <source>
        <dbReference type="ARBA" id="ARBA00023136"/>
    </source>
</evidence>
<proteinExistence type="inferred from homology"/>
<evidence type="ECO:0000256" key="12">
    <source>
        <dbReference type="HAMAP-Rule" id="MF_00188"/>
    </source>
</evidence>
<evidence type="ECO:0000313" key="14">
    <source>
        <dbReference type="EMBL" id="QIH24353.1"/>
    </source>
</evidence>
<feature type="transmembrane region" description="Helical" evidence="12">
    <location>
        <begin position="198"/>
        <end position="221"/>
    </location>
</feature>
<dbReference type="PANTHER" id="PTHR43221">
    <property type="entry name" value="PROTEASE HTPX"/>
    <property type="match status" value="1"/>
</dbReference>
<organism evidence="14 15">
    <name type="scientific">Lactobacillus iners</name>
    <dbReference type="NCBI Taxonomy" id="147802"/>
    <lineage>
        <taxon>Bacteria</taxon>
        <taxon>Bacillati</taxon>
        <taxon>Bacillota</taxon>
        <taxon>Bacilli</taxon>
        <taxon>Lactobacillales</taxon>
        <taxon>Lactobacillaceae</taxon>
        <taxon>Lactobacillus</taxon>
    </lineage>
</organism>
<feature type="binding site" evidence="12">
    <location>
        <position position="147"/>
    </location>
    <ligand>
        <name>Zn(2+)</name>
        <dbReference type="ChEBI" id="CHEBI:29105"/>
        <note>catalytic</note>
    </ligand>
</feature>
<evidence type="ECO:0000256" key="2">
    <source>
        <dbReference type="ARBA" id="ARBA00009779"/>
    </source>
</evidence>
<comment type="subcellular location">
    <subcellularLocation>
        <location evidence="1 12">Cell membrane</location>
        <topology evidence="1 12">Multi-pass membrane protein</topology>
    </subcellularLocation>
</comment>
<dbReference type="GO" id="GO:0005886">
    <property type="term" value="C:plasma membrane"/>
    <property type="evidence" value="ECO:0007669"/>
    <property type="project" value="UniProtKB-SubCell"/>
</dbReference>
<keyword evidence="6 12" id="KW-0479">Metal-binding</keyword>
<reference evidence="14 15" key="1">
    <citation type="submission" date="2020-02" db="EMBL/GenBank/DDBJ databases">
        <title>Complete genome sequences of six Lactobacillus iners strains isolated from the human vagina.</title>
        <authorList>
            <person name="France M.T."/>
            <person name="Rutt L."/>
            <person name="Narina S."/>
            <person name="Arbaugh S."/>
            <person name="Humphrys M.S."/>
            <person name="Ma B."/>
            <person name="Hayward M.R."/>
            <person name="Relman D."/>
            <person name="Kwon D.S."/>
            <person name="Ravel J."/>
        </authorList>
    </citation>
    <scope>NUCLEOTIDE SEQUENCE [LARGE SCALE GENOMIC DNA]</scope>
    <source>
        <strain evidence="14 15">C0210C1</strain>
    </source>
</reference>
<feature type="transmembrane region" description="Helical" evidence="12">
    <location>
        <begin position="14"/>
        <end position="36"/>
    </location>
</feature>
<comment type="cofactor">
    <cofactor evidence="12">
        <name>Zn(2+)</name>
        <dbReference type="ChEBI" id="CHEBI:29105"/>
    </cofactor>
    <text evidence="12">Binds 1 zinc ion per subunit.</text>
</comment>
<evidence type="ECO:0000256" key="8">
    <source>
        <dbReference type="ARBA" id="ARBA00022833"/>
    </source>
</evidence>
<dbReference type="GO" id="GO:0004222">
    <property type="term" value="F:metalloendopeptidase activity"/>
    <property type="evidence" value="ECO:0007669"/>
    <property type="project" value="UniProtKB-UniRule"/>
</dbReference>
<evidence type="ECO:0000256" key="3">
    <source>
        <dbReference type="ARBA" id="ARBA00022475"/>
    </source>
</evidence>
<comment type="similarity">
    <text evidence="2 12">Belongs to the peptidase M48B family.</text>
</comment>
<dbReference type="AlphaFoldDB" id="A0A6G7BA34"/>
<feature type="domain" description="Peptidase M48" evidence="13">
    <location>
        <begin position="77"/>
        <end position="296"/>
    </location>
</feature>
<dbReference type="GO" id="GO:0006508">
    <property type="term" value="P:proteolysis"/>
    <property type="evidence" value="ECO:0007669"/>
    <property type="project" value="UniProtKB-KW"/>
</dbReference>
<dbReference type="InterPro" id="IPR050083">
    <property type="entry name" value="HtpX_protease"/>
</dbReference>